<reference evidence="2" key="1">
    <citation type="journal article" date="2020" name="Nat. Commun.">
        <title>Large-scale genome sequencing of mycorrhizal fungi provides insights into the early evolution of symbiotic traits.</title>
        <authorList>
            <person name="Miyauchi S."/>
            <person name="Kiss E."/>
            <person name="Kuo A."/>
            <person name="Drula E."/>
            <person name="Kohler A."/>
            <person name="Sanchez-Garcia M."/>
            <person name="Morin E."/>
            <person name="Andreopoulos B."/>
            <person name="Barry K.W."/>
            <person name="Bonito G."/>
            <person name="Buee M."/>
            <person name="Carver A."/>
            <person name="Chen C."/>
            <person name="Cichocki N."/>
            <person name="Clum A."/>
            <person name="Culley D."/>
            <person name="Crous P.W."/>
            <person name="Fauchery L."/>
            <person name="Girlanda M."/>
            <person name="Hayes R.D."/>
            <person name="Keri Z."/>
            <person name="LaButti K."/>
            <person name="Lipzen A."/>
            <person name="Lombard V."/>
            <person name="Magnuson J."/>
            <person name="Maillard F."/>
            <person name="Murat C."/>
            <person name="Nolan M."/>
            <person name="Ohm R.A."/>
            <person name="Pangilinan J."/>
            <person name="Pereira M.F."/>
            <person name="Perotto S."/>
            <person name="Peter M."/>
            <person name="Pfister S."/>
            <person name="Riley R."/>
            <person name="Sitrit Y."/>
            <person name="Stielow J.B."/>
            <person name="Szollosi G."/>
            <person name="Zifcakova L."/>
            <person name="Stursova M."/>
            <person name="Spatafora J.W."/>
            <person name="Tedersoo L."/>
            <person name="Vaario L.M."/>
            <person name="Yamada A."/>
            <person name="Yan M."/>
            <person name="Wang P."/>
            <person name="Xu J."/>
            <person name="Bruns T."/>
            <person name="Baldrian P."/>
            <person name="Vilgalys R."/>
            <person name="Dunand C."/>
            <person name="Henrissat B."/>
            <person name="Grigoriev I.V."/>
            <person name="Hibbett D."/>
            <person name="Nagy L.G."/>
            <person name="Martin F.M."/>
        </authorList>
    </citation>
    <scope>NUCLEOTIDE SEQUENCE</scope>
    <source>
        <strain evidence="2">UH-Tt-Lm1</strain>
    </source>
</reference>
<dbReference type="Proteomes" id="UP000736335">
    <property type="component" value="Unassembled WGS sequence"/>
</dbReference>
<comment type="caution">
    <text evidence="2">The sequence shown here is derived from an EMBL/GenBank/DDBJ whole genome shotgun (WGS) entry which is preliminary data.</text>
</comment>
<accession>A0A9P6HCN8</accession>
<evidence type="ECO:0000313" key="2">
    <source>
        <dbReference type="EMBL" id="KAF9783933.1"/>
    </source>
</evidence>
<proteinExistence type="predicted"/>
<keyword evidence="3" id="KW-1185">Reference proteome</keyword>
<reference evidence="2" key="2">
    <citation type="submission" date="2020-11" db="EMBL/GenBank/DDBJ databases">
        <authorList>
            <consortium name="DOE Joint Genome Institute"/>
            <person name="Kuo A."/>
            <person name="Miyauchi S."/>
            <person name="Kiss E."/>
            <person name="Drula E."/>
            <person name="Kohler A."/>
            <person name="Sanchez-Garcia M."/>
            <person name="Andreopoulos B."/>
            <person name="Barry K.W."/>
            <person name="Bonito G."/>
            <person name="Buee M."/>
            <person name="Carver A."/>
            <person name="Chen C."/>
            <person name="Cichocki N."/>
            <person name="Clum A."/>
            <person name="Culley D."/>
            <person name="Crous P.W."/>
            <person name="Fauchery L."/>
            <person name="Girlanda M."/>
            <person name="Hayes R."/>
            <person name="Keri Z."/>
            <person name="Labutti K."/>
            <person name="Lipzen A."/>
            <person name="Lombard V."/>
            <person name="Magnuson J."/>
            <person name="Maillard F."/>
            <person name="Morin E."/>
            <person name="Murat C."/>
            <person name="Nolan M."/>
            <person name="Ohm R."/>
            <person name="Pangilinan J."/>
            <person name="Pereira M."/>
            <person name="Perotto S."/>
            <person name="Peter M."/>
            <person name="Riley R."/>
            <person name="Sitrit Y."/>
            <person name="Stielow B."/>
            <person name="Szollosi G."/>
            <person name="Zifcakova L."/>
            <person name="Stursova M."/>
            <person name="Spatafora J.W."/>
            <person name="Tedersoo L."/>
            <person name="Vaario L.-M."/>
            <person name="Yamada A."/>
            <person name="Yan M."/>
            <person name="Wang P."/>
            <person name="Xu J."/>
            <person name="Bruns T."/>
            <person name="Baldrian P."/>
            <person name="Vilgalys R."/>
            <person name="Henrissat B."/>
            <person name="Grigoriev I.V."/>
            <person name="Hibbett D."/>
            <person name="Nagy L.G."/>
            <person name="Martin F.M."/>
        </authorList>
    </citation>
    <scope>NUCLEOTIDE SEQUENCE</scope>
    <source>
        <strain evidence="2">UH-Tt-Lm1</strain>
    </source>
</reference>
<protein>
    <submittedName>
        <fullName evidence="2">Uncharacterized protein</fullName>
    </submittedName>
</protein>
<feature type="region of interest" description="Disordered" evidence="1">
    <location>
        <begin position="62"/>
        <end position="119"/>
    </location>
</feature>
<gene>
    <name evidence="2" type="ORF">BJ322DRAFT_1007439</name>
</gene>
<name>A0A9P6HCN8_9AGAM</name>
<feature type="compositionally biased region" description="Polar residues" evidence="1">
    <location>
        <begin position="73"/>
        <end position="83"/>
    </location>
</feature>
<evidence type="ECO:0000313" key="3">
    <source>
        <dbReference type="Proteomes" id="UP000736335"/>
    </source>
</evidence>
<evidence type="ECO:0000256" key="1">
    <source>
        <dbReference type="SAM" id="MobiDB-lite"/>
    </source>
</evidence>
<dbReference type="OrthoDB" id="2687443at2759"/>
<organism evidence="2 3">
    <name type="scientific">Thelephora terrestris</name>
    <dbReference type="NCBI Taxonomy" id="56493"/>
    <lineage>
        <taxon>Eukaryota</taxon>
        <taxon>Fungi</taxon>
        <taxon>Dikarya</taxon>
        <taxon>Basidiomycota</taxon>
        <taxon>Agaricomycotina</taxon>
        <taxon>Agaricomycetes</taxon>
        <taxon>Thelephorales</taxon>
        <taxon>Thelephoraceae</taxon>
        <taxon>Thelephora</taxon>
    </lineage>
</organism>
<sequence>MGPSPGNILHLCNLVLTDRPPITARGSSGHHLFISALKTEREMCSYLEWQLNIEPSVLKDFDSRDFKGPGPNPSQYTLPTPSSGPFAHPKPSTKNNPTAIPSFGPGAPPSPPLTTSLTP</sequence>
<dbReference type="EMBL" id="WIUZ02000009">
    <property type="protein sequence ID" value="KAF9783933.1"/>
    <property type="molecule type" value="Genomic_DNA"/>
</dbReference>
<dbReference type="AlphaFoldDB" id="A0A9P6HCN8"/>